<feature type="compositionally biased region" description="Basic and acidic residues" evidence="1">
    <location>
        <begin position="70"/>
        <end position="99"/>
    </location>
</feature>
<dbReference type="EMBL" id="FOOX01000001">
    <property type="protein sequence ID" value="SFF95397.1"/>
    <property type="molecule type" value="Genomic_DNA"/>
</dbReference>
<keyword evidence="3" id="KW-1185">Reference proteome</keyword>
<feature type="region of interest" description="Disordered" evidence="1">
    <location>
        <begin position="43"/>
        <end position="99"/>
    </location>
</feature>
<feature type="compositionally biased region" description="Basic and acidic residues" evidence="1">
    <location>
        <begin position="45"/>
        <end position="56"/>
    </location>
</feature>
<sequence length="99" mass="11262">MKIGAGGLQSQIIEDAVKIRDVDPVRNKPGHDDALAANLIAGQKKAKEQVTKRPVDKTMQNSKVYNQKVSRREEQQNQKHGENQEQQKQRKAKKVDLYI</sequence>
<evidence type="ECO:0000256" key="1">
    <source>
        <dbReference type="SAM" id="MobiDB-lite"/>
    </source>
</evidence>
<dbReference type="Proteomes" id="UP000199337">
    <property type="component" value="Unassembled WGS sequence"/>
</dbReference>
<evidence type="ECO:0000313" key="3">
    <source>
        <dbReference type="Proteomes" id="UP000199337"/>
    </source>
</evidence>
<feature type="compositionally biased region" description="Polar residues" evidence="1">
    <location>
        <begin position="58"/>
        <end position="68"/>
    </location>
</feature>
<organism evidence="2 3">
    <name type="scientific">Desulfotruncus arcticus DSM 17038</name>
    <dbReference type="NCBI Taxonomy" id="1121424"/>
    <lineage>
        <taxon>Bacteria</taxon>
        <taxon>Bacillati</taxon>
        <taxon>Bacillota</taxon>
        <taxon>Clostridia</taxon>
        <taxon>Eubacteriales</taxon>
        <taxon>Desulfallaceae</taxon>
        <taxon>Desulfotruncus</taxon>
    </lineage>
</organism>
<gene>
    <name evidence="2" type="ORF">SAMN05660649_00180</name>
</gene>
<evidence type="ECO:0000313" key="2">
    <source>
        <dbReference type="EMBL" id="SFF95397.1"/>
    </source>
</evidence>
<name>A0A1I2N127_9FIRM</name>
<dbReference type="AlphaFoldDB" id="A0A1I2N127"/>
<dbReference type="RefSeq" id="WP_092467783.1">
    <property type="nucleotide sequence ID" value="NZ_FOOX01000001.1"/>
</dbReference>
<proteinExistence type="predicted"/>
<reference evidence="3" key="1">
    <citation type="submission" date="2016-10" db="EMBL/GenBank/DDBJ databases">
        <authorList>
            <person name="Varghese N."/>
            <person name="Submissions S."/>
        </authorList>
    </citation>
    <scope>NUCLEOTIDE SEQUENCE [LARGE SCALE GENOMIC DNA]</scope>
    <source>
        <strain evidence="3">DSM 17038</strain>
    </source>
</reference>
<dbReference type="STRING" id="341036.SAMN05660649_00180"/>
<protein>
    <submittedName>
        <fullName evidence="2">Uncharacterized protein</fullName>
    </submittedName>
</protein>
<accession>A0A1I2N127</accession>